<sequence>MTDPQPEPEAEAELLTEPREGMPPLIQTSAELAEAAERLEAGSGPIAIDTERASGFRYSGRAYLIQLRRAGAGSVLVDPIPIEDIAPLRRALTGPEWILHAASQDLPCLEELELRPTKLFDTELAARLCNFEKVGLASITEQLLGHRLEKQHSAADWSSRPLPHDWLVYAALDVELLIELRGKLAAELAKQGKSAWAEAEFEHVRLAGPPKPRKEPWRRTSGIHKVRGAKALGRVRAVWEARDNLARKLDRAPGKVLPDAAIVEAATADPTDFAEMMSLPGFRRRGGRTNARLWLAALADARTVPTEDLPSTTPPQDGPPATHRWADRDPVAAERLAAARAVVTEIAEKHNLPAENLIAPALVRGLAWEPPKKVSAKYVRTVLTEGGAREWQIELLAEGLAEALNA</sequence>
<dbReference type="InterPro" id="IPR012337">
    <property type="entry name" value="RNaseH-like_sf"/>
</dbReference>
<dbReference type="SMART" id="SM00474">
    <property type="entry name" value="35EXOc"/>
    <property type="match status" value="1"/>
</dbReference>
<comment type="caution">
    <text evidence="3">The sequence shown here is derived from an EMBL/GenBank/DDBJ whole genome shotgun (WGS) entry which is preliminary data.</text>
</comment>
<evidence type="ECO:0000256" key="1">
    <source>
        <dbReference type="SAM" id="MobiDB-lite"/>
    </source>
</evidence>
<keyword evidence="4" id="KW-1185">Reference proteome</keyword>
<dbReference type="InterPro" id="IPR036397">
    <property type="entry name" value="RNaseH_sf"/>
</dbReference>
<dbReference type="InterPro" id="IPR002121">
    <property type="entry name" value="HRDC_dom"/>
</dbReference>
<dbReference type="PANTHER" id="PTHR47649">
    <property type="entry name" value="RIBONUCLEASE D"/>
    <property type="match status" value="1"/>
</dbReference>
<dbReference type="InterPro" id="IPR002562">
    <property type="entry name" value="3'-5'_exonuclease_dom"/>
</dbReference>
<feature type="compositionally biased region" description="Acidic residues" evidence="1">
    <location>
        <begin position="1"/>
        <end position="14"/>
    </location>
</feature>
<dbReference type="PANTHER" id="PTHR47649:SF1">
    <property type="entry name" value="RIBONUCLEASE D"/>
    <property type="match status" value="1"/>
</dbReference>
<feature type="domain" description="HRDC" evidence="2">
    <location>
        <begin position="228"/>
        <end position="308"/>
    </location>
</feature>
<dbReference type="PROSITE" id="PS50967">
    <property type="entry name" value="HRDC"/>
    <property type="match status" value="1"/>
</dbReference>
<dbReference type="EMBL" id="JBHRWO010000004">
    <property type="protein sequence ID" value="MFC3491400.1"/>
    <property type="molecule type" value="Genomic_DNA"/>
</dbReference>
<accession>A0ABV7PVV8</accession>
<evidence type="ECO:0000259" key="2">
    <source>
        <dbReference type="PROSITE" id="PS50967"/>
    </source>
</evidence>
<feature type="region of interest" description="Disordered" evidence="1">
    <location>
        <begin position="1"/>
        <end position="23"/>
    </location>
</feature>
<dbReference type="InterPro" id="IPR051086">
    <property type="entry name" value="RNase_D-like"/>
</dbReference>
<organism evidence="3 4">
    <name type="scientific">Glycomyces rhizosphaerae</name>
    <dbReference type="NCBI Taxonomy" id="2054422"/>
    <lineage>
        <taxon>Bacteria</taxon>
        <taxon>Bacillati</taxon>
        <taxon>Actinomycetota</taxon>
        <taxon>Actinomycetes</taxon>
        <taxon>Glycomycetales</taxon>
        <taxon>Glycomycetaceae</taxon>
        <taxon>Glycomyces</taxon>
    </lineage>
</organism>
<dbReference type="Pfam" id="PF01612">
    <property type="entry name" value="DNA_pol_A_exo1"/>
    <property type="match status" value="1"/>
</dbReference>
<dbReference type="Pfam" id="PF00570">
    <property type="entry name" value="HRDC"/>
    <property type="match status" value="1"/>
</dbReference>
<reference evidence="4" key="1">
    <citation type="journal article" date="2019" name="Int. J. Syst. Evol. Microbiol.">
        <title>The Global Catalogue of Microorganisms (GCM) 10K type strain sequencing project: providing services to taxonomists for standard genome sequencing and annotation.</title>
        <authorList>
            <consortium name="The Broad Institute Genomics Platform"/>
            <consortium name="The Broad Institute Genome Sequencing Center for Infectious Disease"/>
            <person name="Wu L."/>
            <person name="Ma J."/>
        </authorList>
    </citation>
    <scope>NUCLEOTIDE SEQUENCE [LARGE SCALE GENOMIC DNA]</scope>
    <source>
        <strain evidence="4">CGMCC 4.7396</strain>
    </source>
</reference>
<dbReference type="SMART" id="SM00341">
    <property type="entry name" value="HRDC"/>
    <property type="match status" value="1"/>
</dbReference>
<dbReference type="SUPFAM" id="SSF53098">
    <property type="entry name" value="Ribonuclease H-like"/>
    <property type="match status" value="1"/>
</dbReference>
<dbReference type="Gene3D" id="1.10.150.80">
    <property type="entry name" value="HRDC domain"/>
    <property type="match status" value="2"/>
</dbReference>
<gene>
    <name evidence="3" type="ORF">ACFO8M_02725</name>
</gene>
<dbReference type="InterPro" id="IPR041605">
    <property type="entry name" value="Exo_C"/>
</dbReference>
<dbReference type="InterPro" id="IPR044876">
    <property type="entry name" value="HRDC_dom_sf"/>
</dbReference>
<name>A0ABV7PVV8_9ACTN</name>
<proteinExistence type="predicted"/>
<dbReference type="Proteomes" id="UP001595712">
    <property type="component" value="Unassembled WGS sequence"/>
</dbReference>
<protein>
    <submittedName>
        <fullName evidence="3">Ribonuclease D</fullName>
    </submittedName>
</protein>
<dbReference type="SUPFAM" id="SSF47819">
    <property type="entry name" value="HRDC-like"/>
    <property type="match status" value="1"/>
</dbReference>
<dbReference type="CDD" id="cd06142">
    <property type="entry name" value="RNaseD_exo"/>
    <property type="match status" value="1"/>
</dbReference>
<dbReference type="RefSeq" id="WP_387970126.1">
    <property type="nucleotide sequence ID" value="NZ_JBHRWO010000004.1"/>
</dbReference>
<dbReference type="InterPro" id="IPR010997">
    <property type="entry name" value="HRDC-like_sf"/>
</dbReference>
<evidence type="ECO:0000313" key="3">
    <source>
        <dbReference type="EMBL" id="MFC3491400.1"/>
    </source>
</evidence>
<dbReference type="Gene3D" id="3.30.420.10">
    <property type="entry name" value="Ribonuclease H-like superfamily/Ribonuclease H"/>
    <property type="match status" value="1"/>
</dbReference>
<evidence type="ECO:0000313" key="4">
    <source>
        <dbReference type="Proteomes" id="UP001595712"/>
    </source>
</evidence>
<dbReference type="Pfam" id="PF18305">
    <property type="entry name" value="DNA_pol_A_exoN"/>
    <property type="match status" value="1"/>
</dbReference>